<protein>
    <recommendedName>
        <fullName evidence="4">Tryptophan synthase subunit beta</fullName>
    </recommendedName>
</protein>
<accession>A0A161QTW1</accession>
<dbReference type="AlphaFoldDB" id="A0A161QTW1"/>
<dbReference type="EMBL" id="LVYV01000001">
    <property type="protein sequence ID" value="KZD24954.1"/>
    <property type="molecule type" value="Genomic_DNA"/>
</dbReference>
<feature type="transmembrane region" description="Helical" evidence="1">
    <location>
        <begin position="46"/>
        <end position="69"/>
    </location>
</feature>
<organism evidence="2 3">
    <name type="scientific">Tardiphaga robiniae</name>
    <dbReference type="NCBI Taxonomy" id="943830"/>
    <lineage>
        <taxon>Bacteria</taxon>
        <taxon>Pseudomonadati</taxon>
        <taxon>Pseudomonadota</taxon>
        <taxon>Alphaproteobacteria</taxon>
        <taxon>Hyphomicrobiales</taxon>
        <taxon>Nitrobacteraceae</taxon>
        <taxon>Tardiphaga</taxon>
    </lineage>
</organism>
<dbReference type="Proteomes" id="UP000076574">
    <property type="component" value="Unassembled WGS sequence"/>
</dbReference>
<keyword evidence="1" id="KW-0472">Membrane</keyword>
<name>A0A161QTW1_9BRAD</name>
<reference evidence="2 3" key="1">
    <citation type="submission" date="2016-03" db="EMBL/GenBank/DDBJ databases">
        <title>Microsymbionts genomes from the relict species Vavilovia formosa (Stev.) Fed.</title>
        <authorList>
            <person name="Kopat V."/>
            <person name="Chirak E."/>
            <person name="Kimeklis A."/>
            <person name="Andronov E."/>
        </authorList>
    </citation>
    <scope>NUCLEOTIDE SEQUENCE [LARGE SCALE GENOMIC DNA]</scope>
    <source>
        <strain evidence="2 3">Vaf07</strain>
    </source>
</reference>
<evidence type="ECO:0000256" key="1">
    <source>
        <dbReference type="SAM" id="Phobius"/>
    </source>
</evidence>
<comment type="caution">
    <text evidence="2">The sequence shown here is derived from an EMBL/GenBank/DDBJ whole genome shotgun (WGS) entry which is preliminary data.</text>
</comment>
<keyword evidence="1" id="KW-1133">Transmembrane helix</keyword>
<sequence>MLSSETNIDYKAELNRHLAWFETKLPPRPARFVGWLRKPSSKLIRFPLGILLIIGGIFSILPVLGLWMLPLGLILIAQDIPPLEKPVAQFLGWLERKWIERQRAKGIAIEGPDSTRSNGADSKI</sequence>
<evidence type="ECO:0000313" key="2">
    <source>
        <dbReference type="EMBL" id="KZD24954.1"/>
    </source>
</evidence>
<keyword evidence="1" id="KW-0812">Transmembrane</keyword>
<gene>
    <name evidence="2" type="ORF">A4A58_00220</name>
</gene>
<evidence type="ECO:0000313" key="3">
    <source>
        <dbReference type="Proteomes" id="UP000076574"/>
    </source>
</evidence>
<keyword evidence="3" id="KW-1185">Reference proteome</keyword>
<proteinExistence type="predicted"/>
<dbReference type="STRING" id="943830.A4A58_00220"/>
<dbReference type="OrthoDB" id="5959103at2"/>
<evidence type="ECO:0008006" key="4">
    <source>
        <dbReference type="Google" id="ProtNLM"/>
    </source>
</evidence>